<accession>A0A0H2RW52</accession>
<sequence>MLRKTFTVSRTRQSTHFQIHSALHRSRTTRWTVISAAIGTMSCAYSVLTKTYMMHGVQQDGGIFTDDIPIRTRIDTQTCLRNLTNLSSECTNDMRARAMYGMPMMGEARPWSTPCQSTPPPSVSILYTNVKHSHLQVTRTHKVYTGCVHRS</sequence>
<dbReference type="Proteomes" id="UP000053477">
    <property type="component" value="Unassembled WGS sequence"/>
</dbReference>
<keyword evidence="2" id="KW-1185">Reference proteome</keyword>
<reference evidence="1 2" key="1">
    <citation type="submission" date="2015-04" db="EMBL/GenBank/DDBJ databases">
        <title>Complete genome sequence of Schizopora paradoxa KUC8140, a cosmopolitan wood degrader in East Asia.</title>
        <authorList>
            <consortium name="DOE Joint Genome Institute"/>
            <person name="Min B."/>
            <person name="Park H."/>
            <person name="Jang Y."/>
            <person name="Kim J.-J."/>
            <person name="Kim K.H."/>
            <person name="Pangilinan J."/>
            <person name="Lipzen A."/>
            <person name="Riley R."/>
            <person name="Grigoriev I.V."/>
            <person name="Spatafora J.W."/>
            <person name="Choi I.-G."/>
        </authorList>
    </citation>
    <scope>NUCLEOTIDE SEQUENCE [LARGE SCALE GENOMIC DNA]</scope>
    <source>
        <strain evidence="1 2">KUC8140</strain>
    </source>
</reference>
<evidence type="ECO:0000313" key="2">
    <source>
        <dbReference type="Proteomes" id="UP000053477"/>
    </source>
</evidence>
<dbReference type="AlphaFoldDB" id="A0A0H2RW52"/>
<dbReference type="EMBL" id="KQ085956">
    <property type="protein sequence ID" value="KLO13663.1"/>
    <property type="molecule type" value="Genomic_DNA"/>
</dbReference>
<proteinExistence type="predicted"/>
<evidence type="ECO:0000313" key="1">
    <source>
        <dbReference type="EMBL" id="KLO13663.1"/>
    </source>
</evidence>
<organism evidence="1 2">
    <name type="scientific">Schizopora paradoxa</name>
    <dbReference type="NCBI Taxonomy" id="27342"/>
    <lineage>
        <taxon>Eukaryota</taxon>
        <taxon>Fungi</taxon>
        <taxon>Dikarya</taxon>
        <taxon>Basidiomycota</taxon>
        <taxon>Agaricomycotina</taxon>
        <taxon>Agaricomycetes</taxon>
        <taxon>Hymenochaetales</taxon>
        <taxon>Schizoporaceae</taxon>
        <taxon>Schizopora</taxon>
    </lineage>
</organism>
<name>A0A0H2RW52_9AGAM</name>
<protein>
    <submittedName>
        <fullName evidence="1">Uncharacterized protein</fullName>
    </submittedName>
</protein>
<gene>
    <name evidence="1" type="ORF">SCHPADRAFT_353238</name>
</gene>
<dbReference type="InParanoid" id="A0A0H2RW52"/>